<comment type="caution">
    <text evidence="1">The sequence shown here is derived from an EMBL/GenBank/DDBJ whole genome shotgun (WGS) entry which is preliminary data.</text>
</comment>
<dbReference type="Proteomes" id="UP000634136">
    <property type="component" value="Unassembled WGS sequence"/>
</dbReference>
<keyword evidence="2" id="KW-1185">Reference proteome</keyword>
<evidence type="ECO:0000313" key="1">
    <source>
        <dbReference type="EMBL" id="KAF7821795.1"/>
    </source>
</evidence>
<gene>
    <name evidence="1" type="ORF">G2W53_027250</name>
</gene>
<accession>A0A834WFW5</accession>
<organism evidence="1 2">
    <name type="scientific">Senna tora</name>
    <dbReference type="NCBI Taxonomy" id="362788"/>
    <lineage>
        <taxon>Eukaryota</taxon>
        <taxon>Viridiplantae</taxon>
        <taxon>Streptophyta</taxon>
        <taxon>Embryophyta</taxon>
        <taxon>Tracheophyta</taxon>
        <taxon>Spermatophyta</taxon>
        <taxon>Magnoliopsida</taxon>
        <taxon>eudicotyledons</taxon>
        <taxon>Gunneridae</taxon>
        <taxon>Pentapetalae</taxon>
        <taxon>rosids</taxon>
        <taxon>fabids</taxon>
        <taxon>Fabales</taxon>
        <taxon>Fabaceae</taxon>
        <taxon>Caesalpinioideae</taxon>
        <taxon>Cassia clade</taxon>
        <taxon>Senna</taxon>
    </lineage>
</organism>
<evidence type="ECO:0000313" key="2">
    <source>
        <dbReference type="Proteomes" id="UP000634136"/>
    </source>
</evidence>
<name>A0A834WFW5_9FABA</name>
<dbReference type="AlphaFoldDB" id="A0A834WFW5"/>
<dbReference type="EMBL" id="JAAIUW010000008">
    <property type="protein sequence ID" value="KAF7821795.1"/>
    <property type="molecule type" value="Genomic_DNA"/>
</dbReference>
<proteinExistence type="predicted"/>
<sequence>MARTSFFHSSSRRNLATLWGMARLPTLFPFPLILGFRNKIALWVLAHIFLRLLPIVLGEGVSADSLSARVCSAECHFSTAASFIQESRAFLDNALRFRLCVAHHPFPMPLLGHDGGGQFVCIIAMAGVHPFWLRGDLRPLFPLCWLDFRSPMLVPLSALSESERAAVTNLSTQPPRNMGDLCVSCTYVQWKAEQRQTVVMSSSKGSPNWFGDVAPPRLDSFRSMPSAGGQASSVISGAHVHFLVKG</sequence>
<reference evidence="1" key="1">
    <citation type="submission" date="2020-09" db="EMBL/GenBank/DDBJ databases">
        <title>Genome-Enabled Discovery of Anthraquinone Biosynthesis in Senna tora.</title>
        <authorList>
            <person name="Kang S.-H."/>
            <person name="Pandey R.P."/>
            <person name="Lee C.-M."/>
            <person name="Sim J.-S."/>
            <person name="Jeong J.-T."/>
            <person name="Choi B.-S."/>
            <person name="Jung M."/>
            <person name="Ginzburg D."/>
            <person name="Zhao K."/>
            <person name="Won S.Y."/>
            <person name="Oh T.-J."/>
            <person name="Yu Y."/>
            <person name="Kim N.-H."/>
            <person name="Lee O.R."/>
            <person name="Lee T.-H."/>
            <person name="Bashyal P."/>
            <person name="Kim T.-S."/>
            <person name="Lee W.-H."/>
            <person name="Kawkins C."/>
            <person name="Kim C.-K."/>
            <person name="Kim J.S."/>
            <person name="Ahn B.O."/>
            <person name="Rhee S.Y."/>
            <person name="Sohng J.K."/>
        </authorList>
    </citation>
    <scope>NUCLEOTIDE SEQUENCE</scope>
    <source>
        <tissue evidence="1">Leaf</tissue>
    </source>
</reference>
<protein>
    <submittedName>
        <fullName evidence="1">Uncharacterized protein</fullName>
    </submittedName>
</protein>